<organism evidence="2 3">
    <name type="scientific">Cymbomonas tetramitiformis</name>
    <dbReference type="NCBI Taxonomy" id="36881"/>
    <lineage>
        <taxon>Eukaryota</taxon>
        <taxon>Viridiplantae</taxon>
        <taxon>Chlorophyta</taxon>
        <taxon>Pyramimonadophyceae</taxon>
        <taxon>Pyramimonadales</taxon>
        <taxon>Pyramimonadaceae</taxon>
        <taxon>Cymbomonas</taxon>
    </lineage>
</organism>
<proteinExistence type="predicted"/>
<gene>
    <name evidence="2" type="ORF">CYMTET_21776</name>
</gene>
<keyword evidence="3" id="KW-1185">Reference proteome</keyword>
<name>A0AAE0L2Y3_9CHLO</name>
<protein>
    <submittedName>
        <fullName evidence="2">Uncharacterized protein</fullName>
    </submittedName>
</protein>
<comment type="caution">
    <text evidence="2">The sequence shown here is derived from an EMBL/GenBank/DDBJ whole genome shotgun (WGS) entry which is preliminary data.</text>
</comment>
<sequence length="161" mass="18019">MVICKWNGIILMEIILTQPSFYTNVHDWVFLFEHCVLKTQNEAVVESEGSVIDKHAAGGRHLSQEALMMESVVHWNAPAAHRSDNFIRDALNHHFGCVVIHVVLDPERILRDCRDGCYVRGTRMFGMGGSGEGIDADDTGAVRDGDQLRRRDGDVETVISD</sequence>
<dbReference type="AlphaFoldDB" id="A0AAE0L2Y3"/>
<reference evidence="2 3" key="1">
    <citation type="journal article" date="2015" name="Genome Biol. Evol.">
        <title>Comparative Genomics of a Bacterivorous Green Alga Reveals Evolutionary Causalities and Consequences of Phago-Mixotrophic Mode of Nutrition.</title>
        <authorList>
            <person name="Burns J.A."/>
            <person name="Paasch A."/>
            <person name="Narechania A."/>
            <person name="Kim E."/>
        </authorList>
    </citation>
    <scope>NUCLEOTIDE SEQUENCE [LARGE SCALE GENOMIC DNA]</scope>
    <source>
        <strain evidence="2 3">PLY_AMNH</strain>
    </source>
</reference>
<evidence type="ECO:0000313" key="2">
    <source>
        <dbReference type="EMBL" id="KAK3269795.1"/>
    </source>
</evidence>
<feature type="compositionally biased region" description="Basic and acidic residues" evidence="1">
    <location>
        <begin position="140"/>
        <end position="154"/>
    </location>
</feature>
<evidence type="ECO:0000256" key="1">
    <source>
        <dbReference type="SAM" id="MobiDB-lite"/>
    </source>
</evidence>
<dbReference type="EMBL" id="LGRX02010736">
    <property type="protein sequence ID" value="KAK3269795.1"/>
    <property type="molecule type" value="Genomic_DNA"/>
</dbReference>
<accession>A0AAE0L2Y3</accession>
<dbReference type="Proteomes" id="UP001190700">
    <property type="component" value="Unassembled WGS sequence"/>
</dbReference>
<evidence type="ECO:0000313" key="3">
    <source>
        <dbReference type="Proteomes" id="UP001190700"/>
    </source>
</evidence>
<feature type="region of interest" description="Disordered" evidence="1">
    <location>
        <begin position="135"/>
        <end position="161"/>
    </location>
</feature>